<evidence type="ECO:0000313" key="3">
    <source>
        <dbReference type="EMBL" id="REK84596.1"/>
    </source>
</evidence>
<feature type="chain" id="PRO_5038512147" description="Lipoprotein" evidence="2">
    <location>
        <begin position="25"/>
        <end position="277"/>
    </location>
</feature>
<dbReference type="Gene3D" id="2.50.20.20">
    <property type="match status" value="1"/>
</dbReference>
<dbReference type="Proteomes" id="UP000262477">
    <property type="component" value="Unassembled WGS sequence"/>
</dbReference>
<dbReference type="RefSeq" id="WP_128512454.1">
    <property type="nucleotide sequence ID" value="NZ_QUAC01000481.1"/>
</dbReference>
<accession>A0A371PQ05</accession>
<feature type="signal peptide" evidence="2">
    <location>
        <begin position="1"/>
        <end position="24"/>
    </location>
</feature>
<feature type="region of interest" description="Disordered" evidence="1">
    <location>
        <begin position="248"/>
        <end position="277"/>
    </location>
</feature>
<dbReference type="OrthoDB" id="4350224at2"/>
<keyword evidence="4" id="KW-1185">Reference proteome</keyword>
<dbReference type="EMBL" id="QUAC01000481">
    <property type="protein sequence ID" value="REK84596.1"/>
    <property type="molecule type" value="Genomic_DNA"/>
</dbReference>
<feature type="region of interest" description="Disordered" evidence="1">
    <location>
        <begin position="164"/>
        <end position="199"/>
    </location>
</feature>
<reference evidence="3 4" key="1">
    <citation type="submission" date="2018-08" db="EMBL/GenBank/DDBJ databases">
        <title>Streptomyces NEAU-D10 sp. nov., a novel Actinomycete isolated from soil.</title>
        <authorList>
            <person name="Jin L."/>
        </authorList>
    </citation>
    <scope>NUCLEOTIDE SEQUENCE [LARGE SCALE GENOMIC DNA]</scope>
    <source>
        <strain evidence="3 4">NEAU-D10</strain>
    </source>
</reference>
<evidence type="ECO:0000256" key="2">
    <source>
        <dbReference type="SAM" id="SignalP"/>
    </source>
</evidence>
<sequence length="277" mass="28673">MTSRRRAATAAVALSCGAALLAGAASTGAVAAADDPDGEGDLAGKSAQQIADTALHELLAAQSLRLRTRTTGEPTQLDLTLDRAGNCAGTISKGPLGRIEIIKRGTQVWLKPDATFWKSQLPGSEGTTAADKYKDTYLHGTTKGDAILQSLADACDLKAFQKSATSHGKSSSATPSPSRTPSPTATATLTKGRPTTLEGTPVLPVVKKANGAVQTVYVAINGKHYPRKLTAEVDHETGTILLSNYDTPVSAKTPAPGDTVDISSVKELQEGQEEPNA</sequence>
<keyword evidence="2" id="KW-0732">Signal</keyword>
<comment type="caution">
    <text evidence="3">The sequence shown here is derived from an EMBL/GenBank/DDBJ whole genome shotgun (WGS) entry which is preliminary data.</text>
</comment>
<protein>
    <recommendedName>
        <fullName evidence="5">Lipoprotein</fullName>
    </recommendedName>
</protein>
<feature type="compositionally biased region" description="Low complexity" evidence="1">
    <location>
        <begin position="170"/>
        <end position="190"/>
    </location>
</feature>
<evidence type="ECO:0000313" key="4">
    <source>
        <dbReference type="Proteomes" id="UP000262477"/>
    </source>
</evidence>
<gene>
    <name evidence="3" type="ORF">DY245_42535</name>
</gene>
<dbReference type="PROSITE" id="PS51318">
    <property type="entry name" value="TAT"/>
    <property type="match status" value="1"/>
</dbReference>
<dbReference type="AlphaFoldDB" id="A0A371PQ05"/>
<evidence type="ECO:0008006" key="5">
    <source>
        <dbReference type="Google" id="ProtNLM"/>
    </source>
</evidence>
<organism evidence="3 4">
    <name type="scientific">Streptomyces inhibens</name>
    <dbReference type="NCBI Taxonomy" id="2293571"/>
    <lineage>
        <taxon>Bacteria</taxon>
        <taxon>Bacillati</taxon>
        <taxon>Actinomycetota</taxon>
        <taxon>Actinomycetes</taxon>
        <taxon>Kitasatosporales</taxon>
        <taxon>Streptomycetaceae</taxon>
        <taxon>Streptomyces</taxon>
    </lineage>
</organism>
<evidence type="ECO:0000256" key="1">
    <source>
        <dbReference type="SAM" id="MobiDB-lite"/>
    </source>
</evidence>
<dbReference type="InterPro" id="IPR006311">
    <property type="entry name" value="TAT_signal"/>
</dbReference>
<name>A0A371PQ05_STRIH</name>
<proteinExistence type="predicted"/>